<reference evidence="2" key="1">
    <citation type="submission" date="2008-03" db="EMBL/GenBank/DDBJ databases">
        <title>Complete sequence of chromosome of Beijerinckia indica subsp. indica ATCC 9039.</title>
        <authorList>
            <consortium name="US DOE Joint Genome Institute"/>
            <person name="Copeland A."/>
            <person name="Lucas S."/>
            <person name="Lapidus A."/>
            <person name="Glavina del Rio T."/>
            <person name="Dalin E."/>
            <person name="Tice H."/>
            <person name="Bruce D."/>
            <person name="Goodwin L."/>
            <person name="Pitluck S."/>
            <person name="LaButti K."/>
            <person name="Schmutz J."/>
            <person name="Larimer F."/>
            <person name="Land M."/>
            <person name="Hauser L."/>
            <person name="Kyrpides N."/>
            <person name="Mikhailova N."/>
            <person name="Dunfield P.F."/>
            <person name="Dedysh S.N."/>
            <person name="Liesack W."/>
            <person name="Saw J.H."/>
            <person name="Alam M."/>
            <person name="Chen Y."/>
            <person name="Murrell J.C."/>
            <person name="Richardson P."/>
        </authorList>
    </citation>
    <scope>NUCLEOTIDE SEQUENCE [LARGE SCALE GENOMIC DNA]</scope>
    <source>
        <strain evidence="2">ATCC 9039 / DSM 1715 / NCIMB 8712</strain>
    </source>
</reference>
<dbReference type="STRING" id="395963.Bind_2393"/>
<dbReference type="HOGENOM" id="CLU_2166016_0_0_5"/>
<dbReference type="AlphaFoldDB" id="B2IHW1"/>
<dbReference type="Proteomes" id="UP000001695">
    <property type="component" value="Chromosome"/>
</dbReference>
<proteinExistence type="predicted"/>
<evidence type="ECO:0000313" key="2">
    <source>
        <dbReference type="Proteomes" id="UP000001695"/>
    </source>
</evidence>
<dbReference type="KEGG" id="bid:Bind_2393"/>
<accession>B2IHW1</accession>
<dbReference type="EMBL" id="CP001016">
    <property type="protein sequence ID" value="ACB96004.1"/>
    <property type="molecule type" value="Genomic_DNA"/>
</dbReference>
<organism evidence="1 2">
    <name type="scientific">Beijerinckia indica subsp. indica (strain ATCC 9039 / DSM 1715 / NCIMB 8712)</name>
    <dbReference type="NCBI Taxonomy" id="395963"/>
    <lineage>
        <taxon>Bacteria</taxon>
        <taxon>Pseudomonadati</taxon>
        <taxon>Pseudomonadota</taxon>
        <taxon>Alphaproteobacteria</taxon>
        <taxon>Hyphomicrobiales</taxon>
        <taxon>Beijerinckiaceae</taxon>
        <taxon>Beijerinckia</taxon>
    </lineage>
</organism>
<reference evidence="1 2" key="2">
    <citation type="journal article" date="2010" name="J. Bacteriol.">
        <title>Complete genome sequence of Beijerinckia indica subsp. indica.</title>
        <authorList>
            <person name="Tamas I."/>
            <person name="Dedysh S.N."/>
            <person name="Liesack W."/>
            <person name="Stott M.B."/>
            <person name="Alam M."/>
            <person name="Murrell J.C."/>
            <person name="Dunfield P.F."/>
        </authorList>
    </citation>
    <scope>NUCLEOTIDE SEQUENCE [LARGE SCALE GENOMIC DNA]</scope>
    <source>
        <strain evidence="2">ATCC 9039 / DSM 1715 / NCIMB 8712</strain>
    </source>
</reference>
<sequence length="110" mass="12252">MIVATTMASPTDKGVPMDKDMGALVKESLYRLETLFARTRDDFKDVQERLTMIEAGQTQAQSAQVEVLLAGLGGRLDQLDERLHRIEHRLGLVHEQLDSANPHPNTSGRL</sequence>
<gene>
    <name evidence="1" type="ordered locus">Bind_2393</name>
</gene>
<protein>
    <submittedName>
        <fullName evidence="1">Uncharacterized protein</fullName>
    </submittedName>
</protein>
<keyword evidence="2" id="KW-1185">Reference proteome</keyword>
<evidence type="ECO:0000313" key="1">
    <source>
        <dbReference type="EMBL" id="ACB96004.1"/>
    </source>
</evidence>
<name>B2IHW1_BEII9</name>